<protein>
    <submittedName>
        <fullName evidence="1">Uncharacterized protein</fullName>
    </submittedName>
</protein>
<gene>
    <name evidence="1" type="ORF">GCM10010211_55440</name>
</gene>
<comment type="caution">
    <text evidence="1">The sequence shown here is derived from an EMBL/GenBank/DDBJ whole genome shotgun (WGS) entry which is preliminary data.</text>
</comment>
<reference evidence="2" key="1">
    <citation type="journal article" date="2019" name="Int. J. Syst. Evol. Microbiol.">
        <title>The Global Catalogue of Microorganisms (GCM) 10K type strain sequencing project: providing services to taxonomists for standard genome sequencing and annotation.</title>
        <authorList>
            <consortium name="The Broad Institute Genomics Platform"/>
            <consortium name="The Broad Institute Genome Sequencing Center for Infectious Disease"/>
            <person name="Wu L."/>
            <person name="Ma J."/>
        </authorList>
    </citation>
    <scope>NUCLEOTIDE SEQUENCE [LARGE SCALE GENOMIC DNA]</scope>
    <source>
        <strain evidence="2">JCM 3399</strain>
    </source>
</reference>
<sequence length="60" mass="6796">MSACRSAAAPLQDTRYVPREAPCVEEFTPWYGSGQGTKVADPRTYHTQHHPDCYTGRPWD</sequence>
<dbReference type="EMBL" id="BMRP01000022">
    <property type="protein sequence ID" value="GGU82367.1"/>
    <property type="molecule type" value="Genomic_DNA"/>
</dbReference>
<evidence type="ECO:0000313" key="1">
    <source>
        <dbReference type="EMBL" id="GGU82367.1"/>
    </source>
</evidence>
<dbReference type="Proteomes" id="UP000654471">
    <property type="component" value="Unassembled WGS sequence"/>
</dbReference>
<evidence type="ECO:0000313" key="2">
    <source>
        <dbReference type="Proteomes" id="UP000654471"/>
    </source>
</evidence>
<name>A0ABQ2VHQ9_9ACTN</name>
<proteinExistence type="predicted"/>
<accession>A0ABQ2VHQ9</accession>
<organism evidence="1 2">
    <name type="scientific">Streptomyces albospinus</name>
    <dbReference type="NCBI Taxonomy" id="285515"/>
    <lineage>
        <taxon>Bacteria</taxon>
        <taxon>Bacillati</taxon>
        <taxon>Actinomycetota</taxon>
        <taxon>Actinomycetes</taxon>
        <taxon>Kitasatosporales</taxon>
        <taxon>Streptomycetaceae</taxon>
        <taxon>Streptomyces</taxon>
    </lineage>
</organism>
<keyword evidence="2" id="KW-1185">Reference proteome</keyword>